<dbReference type="Gene3D" id="3.40.50.10350">
    <property type="entry name" value="Glycerate kinase, domain 1"/>
    <property type="match status" value="1"/>
</dbReference>
<dbReference type="EMBL" id="JAGTJQ010000009">
    <property type="protein sequence ID" value="KAH7024804.1"/>
    <property type="molecule type" value="Genomic_DNA"/>
</dbReference>
<reference evidence="5" key="1">
    <citation type="journal article" date="2021" name="Nat. Commun.">
        <title>Genetic determinants of endophytism in the Arabidopsis root mycobiome.</title>
        <authorList>
            <person name="Mesny F."/>
            <person name="Miyauchi S."/>
            <person name="Thiergart T."/>
            <person name="Pickel B."/>
            <person name="Atanasova L."/>
            <person name="Karlsson M."/>
            <person name="Huettel B."/>
            <person name="Barry K.W."/>
            <person name="Haridas S."/>
            <person name="Chen C."/>
            <person name="Bauer D."/>
            <person name="Andreopoulos W."/>
            <person name="Pangilinan J."/>
            <person name="LaButti K."/>
            <person name="Riley R."/>
            <person name="Lipzen A."/>
            <person name="Clum A."/>
            <person name="Drula E."/>
            <person name="Henrissat B."/>
            <person name="Kohler A."/>
            <person name="Grigoriev I.V."/>
            <person name="Martin F.M."/>
            <person name="Hacquard S."/>
        </authorList>
    </citation>
    <scope>NUCLEOTIDE SEQUENCE</scope>
    <source>
        <strain evidence="5">MPI-CAGE-CH-0230</strain>
    </source>
</reference>
<dbReference type="InterPro" id="IPR036129">
    <property type="entry name" value="Glycerate_kinase_sf"/>
</dbReference>
<evidence type="ECO:0000256" key="1">
    <source>
        <dbReference type="ARBA" id="ARBA00006284"/>
    </source>
</evidence>
<dbReference type="InterPro" id="IPR018193">
    <property type="entry name" value="Glyc_kinase_flavodox-like_fold"/>
</dbReference>
<proteinExistence type="inferred from homology"/>
<evidence type="ECO:0000256" key="3">
    <source>
        <dbReference type="ARBA" id="ARBA00022777"/>
    </source>
</evidence>
<dbReference type="Gene3D" id="3.90.1510.10">
    <property type="entry name" value="Glycerate kinase, domain 2"/>
    <property type="match status" value="1"/>
</dbReference>
<evidence type="ECO:0000313" key="6">
    <source>
        <dbReference type="Proteomes" id="UP000756346"/>
    </source>
</evidence>
<dbReference type="NCBIfam" id="TIGR00045">
    <property type="entry name" value="glycerate kinase"/>
    <property type="match status" value="1"/>
</dbReference>
<keyword evidence="6" id="KW-1185">Reference proteome</keyword>
<accession>A0A9P9BLE3</accession>
<dbReference type="GO" id="GO:0008887">
    <property type="term" value="F:glycerate kinase activity"/>
    <property type="evidence" value="ECO:0007669"/>
    <property type="project" value="InterPro"/>
</dbReference>
<keyword evidence="2" id="KW-0808">Transferase</keyword>
<dbReference type="Proteomes" id="UP000756346">
    <property type="component" value="Unassembled WGS sequence"/>
</dbReference>
<evidence type="ECO:0000256" key="4">
    <source>
        <dbReference type="SAM" id="MobiDB-lite"/>
    </source>
</evidence>
<evidence type="ECO:0000256" key="2">
    <source>
        <dbReference type="ARBA" id="ARBA00022679"/>
    </source>
</evidence>
<dbReference type="SUPFAM" id="SSF110738">
    <property type="entry name" value="Glycerate kinase I"/>
    <property type="match status" value="1"/>
</dbReference>
<evidence type="ECO:0000313" key="5">
    <source>
        <dbReference type="EMBL" id="KAH7024804.1"/>
    </source>
</evidence>
<name>A0A9P9BLE3_9PEZI</name>
<dbReference type="GeneID" id="70188890"/>
<organism evidence="5 6">
    <name type="scientific">Microdochium trichocladiopsis</name>
    <dbReference type="NCBI Taxonomy" id="1682393"/>
    <lineage>
        <taxon>Eukaryota</taxon>
        <taxon>Fungi</taxon>
        <taxon>Dikarya</taxon>
        <taxon>Ascomycota</taxon>
        <taxon>Pezizomycotina</taxon>
        <taxon>Sordariomycetes</taxon>
        <taxon>Xylariomycetidae</taxon>
        <taxon>Xylariales</taxon>
        <taxon>Microdochiaceae</taxon>
        <taxon>Microdochium</taxon>
    </lineage>
</organism>
<protein>
    <submittedName>
        <fullName evidence="5">Glycerate kinase</fullName>
    </submittedName>
</protein>
<sequence length="513" mass="53145">MKTIPTIRLRAQSPQLGVASPLTLSPPPSTPDRPKSASAPPKLRILVAPSGFKESLGPDEVADCIEAGIRRVLPDPSVAEIRKLPLHDGGEGFCRALVVAMQNASAVTGPKLNDTDGIREILVTGPVGKPVLSHYGIVTLDTKPLAALASGLVQTQKIGILDMAAAAGLSLVPATCRDPTLTTTYGVGELIAAALDEGCDRIIVGCGDSGTSDGGAGMLQALGARLLDFQGRELPRAAGGASLLGLEEIDMSRLHPCLRDSATKTHIEAVCNIKNILSGPRGVACVYGPQKGASPTQVELLSRALDKLASVAERLSPIEHHNIGTRPGSGASGGLGTAMLLLGGRLRPREEAIDEYFGVSQLFSPPAASEVLGPLKAQQKDWDLVVTAEGCLDAQSAQGKLTVEIARRARKHGAAVVALAGTIGPGAEGVYDDGIAAFTSILDGPRSLRDAIDSTAVLLTDAAERAIRMIQMGMGLRGGAGGTRQAGAEESRLEDVKRLAGPVEMRLARSWTS</sequence>
<dbReference type="InterPro" id="IPR004381">
    <property type="entry name" value="Glycerate_kinase"/>
</dbReference>
<gene>
    <name evidence="5" type="ORF">B0I36DRAFT_366713</name>
</gene>
<dbReference type="PANTHER" id="PTHR21599">
    <property type="entry name" value="GLYCERATE KINASE"/>
    <property type="match status" value="1"/>
</dbReference>
<dbReference type="OrthoDB" id="10262596at2759"/>
<dbReference type="InterPro" id="IPR018197">
    <property type="entry name" value="Glycerate_kinase_RE-like"/>
</dbReference>
<dbReference type="GO" id="GO:0031388">
    <property type="term" value="P:organic acid phosphorylation"/>
    <property type="evidence" value="ECO:0007669"/>
    <property type="project" value="InterPro"/>
</dbReference>
<dbReference type="PANTHER" id="PTHR21599:SF0">
    <property type="entry name" value="GLYCERATE KINASE"/>
    <property type="match status" value="1"/>
</dbReference>
<comment type="similarity">
    <text evidence="1">Belongs to the glycerate kinase type-1 family.</text>
</comment>
<comment type="caution">
    <text evidence="5">The sequence shown here is derived from an EMBL/GenBank/DDBJ whole genome shotgun (WGS) entry which is preliminary data.</text>
</comment>
<dbReference type="AlphaFoldDB" id="A0A9P9BLE3"/>
<feature type="region of interest" description="Disordered" evidence="4">
    <location>
        <begin position="1"/>
        <end position="41"/>
    </location>
</feature>
<dbReference type="Pfam" id="PF02595">
    <property type="entry name" value="Gly_kinase"/>
    <property type="match status" value="1"/>
</dbReference>
<dbReference type="RefSeq" id="XP_046008352.1">
    <property type="nucleotide sequence ID" value="XM_046159344.1"/>
</dbReference>
<keyword evidence="3 5" id="KW-0418">Kinase</keyword>